<feature type="region of interest" description="Disordered" evidence="1">
    <location>
        <begin position="77"/>
        <end position="104"/>
    </location>
</feature>
<feature type="compositionally biased region" description="Low complexity" evidence="1">
    <location>
        <begin position="92"/>
        <end position="104"/>
    </location>
</feature>
<reference evidence="3" key="1">
    <citation type="journal article" date="2011" name="Nature">
        <title>Genome sequence and analysis of the tuber crop potato.</title>
        <authorList>
            <consortium name="The Potato Genome Sequencing Consortium"/>
        </authorList>
    </citation>
    <scope>NUCLEOTIDE SEQUENCE [LARGE SCALE GENOMIC DNA]</scope>
    <source>
        <strain evidence="3">cv. DM1-3 516 R44</strain>
    </source>
</reference>
<reference evidence="2" key="2">
    <citation type="submission" date="2015-06" db="UniProtKB">
        <authorList>
            <consortium name="EnsemblPlants"/>
        </authorList>
    </citation>
    <scope>IDENTIFICATION</scope>
    <source>
        <strain evidence="2">DM1-3 516 R44</strain>
    </source>
</reference>
<dbReference type="HOGENOM" id="CLU_1505971_0_0_1"/>
<protein>
    <submittedName>
        <fullName evidence="2">Integrase core domain containing protein</fullName>
    </submittedName>
</protein>
<dbReference type="AlphaFoldDB" id="M1D973"/>
<accession>M1D973</accession>
<dbReference type="Gramene" id="PGSC0003DMT400085300">
    <property type="protein sequence ID" value="PGSC0003DMT400085300"/>
    <property type="gene ID" value="PGSC0003DMG400034871"/>
</dbReference>
<sequence length="179" mass="20250">MGSGGVAGGEPWTTRTGRGSSYGPDGSNEDRNGLGTEACEWKCKRVNAVNYLTRTPPPPVEEFYYEEDAKLVNDQMGGFQTSAQGSNSDNWRQGQGNQGRNYGNYNREEKYVRDGNYNRDNNHNWNNYDNMNDRVRPYVPPVNRESGSREAGSSMSGIEDMMQKMMKRFDATDENVKEM</sequence>
<feature type="compositionally biased region" description="Polar residues" evidence="1">
    <location>
        <begin position="78"/>
        <end position="91"/>
    </location>
</feature>
<evidence type="ECO:0000313" key="3">
    <source>
        <dbReference type="Proteomes" id="UP000011115"/>
    </source>
</evidence>
<dbReference type="InParanoid" id="M1D973"/>
<name>M1D973_SOLTU</name>
<organism evidence="2 3">
    <name type="scientific">Solanum tuberosum</name>
    <name type="common">Potato</name>
    <dbReference type="NCBI Taxonomy" id="4113"/>
    <lineage>
        <taxon>Eukaryota</taxon>
        <taxon>Viridiplantae</taxon>
        <taxon>Streptophyta</taxon>
        <taxon>Embryophyta</taxon>
        <taxon>Tracheophyta</taxon>
        <taxon>Spermatophyta</taxon>
        <taxon>Magnoliopsida</taxon>
        <taxon>eudicotyledons</taxon>
        <taxon>Gunneridae</taxon>
        <taxon>Pentapetalae</taxon>
        <taxon>asterids</taxon>
        <taxon>lamiids</taxon>
        <taxon>Solanales</taxon>
        <taxon>Solanaceae</taxon>
        <taxon>Solanoideae</taxon>
        <taxon>Solaneae</taxon>
        <taxon>Solanum</taxon>
    </lineage>
</organism>
<evidence type="ECO:0000313" key="2">
    <source>
        <dbReference type="EnsemblPlants" id="PGSC0003DMT400085300"/>
    </source>
</evidence>
<evidence type="ECO:0000256" key="1">
    <source>
        <dbReference type="SAM" id="MobiDB-lite"/>
    </source>
</evidence>
<feature type="region of interest" description="Disordered" evidence="1">
    <location>
        <begin position="128"/>
        <end position="158"/>
    </location>
</feature>
<dbReference type="EnsemblPlants" id="PGSC0003DMT400085300">
    <property type="protein sequence ID" value="PGSC0003DMT400085300"/>
    <property type="gene ID" value="PGSC0003DMG400034871"/>
</dbReference>
<dbReference type="Proteomes" id="UP000011115">
    <property type="component" value="Unassembled WGS sequence"/>
</dbReference>
<keyword evidence="3" id="KW-1185">Reference proteome</keyword>
<dbReference type="PaxDb" id="4113-PGSC0003DMT400085300"/>
<proteinExistence type="predicted"/>
<feature type="region of interest" description="Disordered" evidence="1">
    <location>
        <begin position="1"/>
        <end position="34"/>
    </location>
</feature>